<evidence type="ECO:0000259" key="4">
    <source>
        <dbReference type="Pfam" id="PF00294"/>
    </source>
</evidence>
<comment type="caution">
    <text evidence="5">The sequence shown here is derived from an EMBL/GenBank/DDBJ whole genome shotgun (WGS) entry which is preliminary data.</text>
</comment>
<proteinExistence type="inferred from homology"/>
<gene>
    <name evidence="5" type="ORF">IAC23_02430</name>
</gene>
<dbReference type="Proteomes" id="UP000823619">
    <property type="component" value="Unassembled WGS sequence"/>
</dbReference>
<evidence type="ECO:0000313" key="5">
    <source>
        <dbReference type="EMBL" id="MBO8444538.1"/>
    </source>
</evidence>
<keyword evidence="2" id="KW-0808">Transferase</keyword>
<dbReference type="CDD" id="cd01168">
    <property type="entry name" value="adenosine_kinase"/>
    <property type="match status" value="1"/>
</dbReference>
<sequence>MKSILGMGNALTDILAVLPDDSFLRQFHLPKGSMQHVDMETGDKIWQTLRPMGVQYVAGGSAANTITGTAIFGMKSGFIGKVGDDELGHLFKSDQEQYGIKSTLLKGVNSSGRAMVFITAPNAERTFAVYLGAALELGPDDLKPEYFNGYDYFHIEGYLVQNQNLIRKAMEMAKAAGCIISLDMASYNVVESNEAFLHDIVERYVDIVFANETEAKSFTRLEPREALDEIARHCSIAVVKVGKDGSMVKQGDEYHYIEAWPAATIDATGAGDTYAAGFLYAHSLGMPLKECGEIGSIIAAKVVEVIGTKIDIPRWKAAKQEIRDLVAATTAKSGQE</sequence>
<comment type="similarity">
    <text evidence="1">Belongs to the carbohydrate kinase PfkB family.</text>
</comment>
<dbReference type="Pfam" id="PF00294">
    <property type="entry name" value="PfkB"/>
    <property type="match status" value="1"/>
</dbReference>
<evidence type="ECO:0000256" key="3">
    <source>
        <dbReference type="ARBA" id="ARBA00022777"/>
    </source>
</evidence>
<dbReference type="GO" id="GO:0016301">
    <property type="term" value="F:kinase activity"/>
    <property type="evidence" value="ECO:0007669"/>
    <property type="project" value="UniProtKB-KW"/>
</dbReference>
<dbReference type="SUPFAM" id="SSF53613">
    <property type="entry name" value="Ribokinase-like"/>
    <property type="match status" value="1"/>
</dbReference>
<dbReference type="PANTHER" id="PTHR43320:SF3">
    <property type="entry name" value="CARBOHYDRATE KINASE PFKB DOMAIN-CONTAINING PROTEIN"/>
    <property type="match status" value="1"/>
</dbReference>
<evidence type="ECO:0000256" key="2">
    <source>
        <dbReference type="ARBA" id="ARBA00022679"/>
    </source>
</evidence>
<protein>
    <submittedName>
        <fullName evidence="5">Adenosine kinase</fullName>
    </submittedName>
</protein>
<dbReference type="InterPro" id="IPR029056">
    <property type="entry name" value="Ribokinase-like"/>
</dbReference>
<dbReference type="InterPro" id="IPR011611">
    <property type="entry name" value="PfkB_dom"/>
</dbReference>
<dbReference type="PANTHER" id="PTHR43320">
    <property type="entry name" value="SUGAR KINASE"/>
    <property type="match status" value="1"/>
</dbReference>
<dbReference type="EMBL" id="JADIMO010000028">
    <property type="protein sequence ID" value="MBO8444538.1"/>
    <property type="molecule type" value="Genomic_DNA"/>
</dbReference>
<name>A0A9D9EBH9_9BACT</name>
<evidence type="ECO:0000313" key="6">
    <source>
        <dbReference type="Proteomes" id="UP000823619"/>
    </source>
</evidence>
<keyword evidence="3 5" id="KW-0418">Kinase</keyword>
<dbReference type="InterPro" id="IPR052700">
    <property type="entry name" value="Carb_kinase_PfkB-like"/>
</dbReference>
<evidence type="ECO:0000256" key="1">
    <source>
        <dbReference type="ARBA" id="ARBA00010688"/>
    </source>
</evidence>
<organism evidence="5 6">
    <name type="scientific">Candidatus Cryptobacteroides merdavium</name>
    <dbReference type="NCBI Taxonomy" id="2840769"/>
    <lineage>
        <taxon>Bacteria</taxon>
        <taxon>Pseudomonadati</taxon>
        <taxon>Bacteroidota</taxon>
        <taxon>Bacteroidia</taxon>
        <taxon>Bacteroidales</taxon>
        <taxon>Candidatus Cryptobacteroides</taxon>
    </lineage>
</organism>
<feature type="domain" description="Carbohydrate kinase PfkB" evidence="4">
    <location>
        <begin position="50"/>
        <end position="313"/>
    </location>
</feature>
<accession>A0A9D9EBH9</accession>
<dbReference type="AlphaFoldDB" id="A0A9D9EBH9"/>
<reference evidence="5" key="1">
    <citation type="submission" date="2020-10" db="EMBL/GenBank/DDBJ databases">
        <authorList>
            <person name="Gilroy R."/>
        </authorList>
    </citation>
    <scope>NUCLEOTIDE SEQUENCE</scope>
    <source>
        <strain evidence="5">D5-748</strain>
    </source>
</reference>
<reference evidence="5" key="2">
    <citation type="journal article" date="2021" name="PeerJ">
        <title>Extensive microbial diversity within the chicken gut microbiome revealed by metagenomics and culture.</title>
        <authorList>
            <person name="Gilroy R."/>
            <person name="Ravi A."/>
            <person name="Getino M."/>
            <person name="Pursley I."/>
            <person name="Horton D.L."/>
            <person name="Alikhan N.F."/>
            <person name="Baker D."/>
            <person name="Gharbi K."/>
            <person name="Hall N."/>
            <person name="Watson M."/>
            <person name="Adriaenssens E.M."/>
            <person name="Foster-Nyarko E."/>
            <person name="Jarju S."/>
            <person name="Secka A."/>
            <person name="Antonio M."/>
            <person name="Oren A."/>
            <person name="Chaudhuri R.R."/>
            <person name="La Ragione R."/>
            <person name="Hildebrand F."/>
            <person name="Pallen M.J."/>
        </authorList>
    </citation>
    <scope>NUCLEOTIDE SEQUENCE</scope>
    <source>
        <strain evidence="5">D5-748</strain>
    </source>
</reference>
<dbReference type="Gene3D" id="3.40.1190.20">
    <property type="match status" value="1"/>
</dbReference>